<comment type="caution">
    <text evidence="3">The sequence shown here is derived from an EMBL/GenBank/DDBJ whole genome shotgun (WGS) entry which is preliminary data.</text>
</comment>
<dbReference type="PROSITE" id="PS50940">
    <property type="entry name" value="CHIT_BIND_II"/>
    <property type="match status" value="1"/>
</dbReference>
<evidence type="ECO:0000313" key="4">
    <source>
        <dbReference type="Proteomes" id="UP001558652"/>
    </source>
</evidence>
<evidence type="ECO:0000259" key="2">
    <source>
        <dbReference type="PROSITE" id="PS50940"/>
    </source>
</evidence>
<gene>
    <name evidence="3" type="ORF">AAG570_007237</name>
</gene>
<sequence length="182" mass="20216">MGPGFDSLRGQSRLKARLASRPTGVRTKVTKIARREALKPISPHPRGGQCRSANFSDRTMNLNLCVTAAVLLVASAVATADSKCQENKRVPHPDSCRKYMRCTKGKWVEDSCPLIEHFDSVEATCRNLFAGTCGHPQCREGDVGPVVADCKKYKECTGGKWITQECNLLHYFNPVNKECEFR</sequence>
<organism evidence="3 4">
    <name type="scientific">Ranatra chinensis</name>
    <dbReference type="NCBI Taxonomy" id="642074"/>
    <lineage>
        <taxon>Eukaryota</taxon>
        <taxon>Metazoa</taxon>
        <taxon>Ecdysozoa</taxon>
        <taxon>Arthropoda</taxon>
        <taxon>Hexapoda</taxon>
        <taxon>Insecta</taxon>
        <taxon>Pterygota</taxon>
        <taxon>Neoptera</taxon>
        <taxon>Paraneoptera</taxon>
        <taxon>Hemiptera</taxon>
        <taxon>Heteroptera</taxon>
        <taxon>Panheteroptera</taxon>
        <taxon>Nepomorpha</taxon>
        <taxon>Nepidae</taxon>
        <taxon>Ranatrinae</taxon>
        <taxon>Ranatra</taxon>
    </lineage>
</organism>
<dbReference type="InterPro" id="IPR036508">
    <property type="entry name" value="Chitin-bd_dom_sf"/>
</dbReference>
<proteinExistence type="predicted"/>
<keyword evidence="4" id="KW-1185">Reference proteome</keyword>
<protein>
    <recommendedName>
        <fullName evidence="2">Chitin-binding type-2 domain-containing protein</fullName>
    </recommendedName>
</protein>
<dbReference type="Gene3D" id="2.170.140.10">
    <property type="entry name" value="Chitin binding domain"/>
    <property type="match status" value="1"/>
</dbReference>
<dbReference type="Proteomes" id="UP001558652">
    <property type="component" value="Unassembled WGS sequence"/>
</dbReference>
<evidence type="ECO:0000313" key="3">
    <source>
        <dbReference type="EMBL" id="KAL1115206.1"/>
    </source>
</evidence>
<dbReference type="InterPro" id="IPR002557">
    <property type="entry name" value="Chitin-bd_dom"/>
</dbReference>
<dbReference type="SUPFAM" id="SSF57625">
    <property type="entry name" value="Invertebrate chitin-binding proteins"/>
    <property type="match status" value="2"/>
</dbReference>
<accession>A0ABD0XVB0</accession>
<dbReference type="Pfam" id="PF01607">
    <property type="entry name" value="CBM_14"/>
    <property type="match status" value="2"/>
</dbReference>
<dbReference type="SMART" id="SM00494">
    <property type="entry name" value="ChtBD2"/>
    <property type="match status" value="2"/>
</dbReference>
<name>A0ABD0XVB0_9HEMI</name>
<evidence type="ECO:0000256" key="1">
    <source>
        <dbReference type="SAM" id="MobiDB-lite"/>
    </source>
</evidence>
<dbReference type="AlphaFoldDB" id="A0ABD0XVB0"/>
<dbReference type="EMBL" id="JBFDAA010000020">
    <property type="protein sequence ID" value="KAL1115206.1"/>
    <property type="molecule type" value="Genomic_DNA"/>
</dbReference>
<reference evidence="3 4" key="1">
    <citation type="submission" date="2024-07" db="EMBL/GenBank/DDBJ databases">
        <title>Chromosome-level genome assembly of the water stick insect Ranatra chinensis (Heteroptera: Nepidae).</title>
        <authorList>
            <person name="Liu X."/>
        </authorList>
    </citation>
    <scope>NUCLEOTIDE SEQUENCE [LARGE SCALE GENOMIC DNA]</scope>
    <source>
        <strain evidence="3">Cailab_2021Rc</strain>
        <tissue evidence="3">Muscle</tissue>
    </source>
</reference>
<feature type="domain" description="Chitin-binding type-2" evidence="2">
    <location>
        <begin position="81"/>
        <end position="135"/>
    </location>
</feature>
<feature type="region of interest" description="Disordered" evidence="1">
    <location>
        <begin position="1"/>
        <end position="26"/>
    </location>
</feature>